<reference evidence="4 5" key="1">
    <citation type="journal article" date="2011" name="BMC Genomics">
        <title>Comparative genome analysis and genome-guided physiological analysis of Roseobacter litoralis.</title>
        <authorList>
            <person name="Kalhoefer D."/>
            <person name="Thole S."/>
            <person name="Voget S."/>
            <person name="Lehmann R."/>
            <person name="Liesegang H."/>
            <person name="Wollher A."/>
            <person name="Daniel R."/>
            <person name="Simon M."/>
            <person name="Brinkhoff T."/>
        </authorList>
    </citation>
    <scope>NUCLEOTIDE SEQUENCE [LARGE SCALE GENOMIC DNA]</scope>
    <source>
        <strain evidence="5">ATCC 49566 / DSM 6996 / JCM 21268 / NBRC 15278 / OCh 149</strain>
    </source>
</reference>
<dbReference type="GO" id="GO:0009103">
    <property type="term" value="P:lipopolysaccharide biosynthetic process"/>
    <property type="evidence" value="ECO:0007669"/>
    <property type="project" value="TreeGrafter"/>
</dbReference>
<evidence type="ECO:0000256" key="1">
    <source>
        <dbReference type="SAM" id="Phobius"/>
    </source>
</evidence>
<sequence>MQYRADIDGLRAIAVLPIVLFHLGVTSLSGGFVGVDVFFVISGYLITSLVLNDIDAGRFSFKAFYMKRIRRLGPALLVTLLATLLVGIFILSPSLLEALAESSLAALLSVSNILFWSEAGYFDADAIYKPMLHTWSLGVEEQFYVVWPVLLLLVSHFGRKALGALLLALSVASLIASEMMLNTAPETVFFLAPFRIFEFAFGAGLALFPVRNTGTSFLRSSASVTGLIAILASAFLYTKETRFPGIAALVPCVGAALIIWAGPAGWMNKRLTLAPLVYIGRISYSLYLVHWPVVVYYAYLYQMPENPTEVIGLIVFVLALASVMYFAVEQPFRKKRQVAAKATFRVGNRAVVFSLIAASATLVSTAVFVDQKDGLQDWLPSEMIAFDETLRLEKKARRKAIRQGTCHFTDMSRQEYADALDACAPEALDNLIVVYGDSHAAGIWSALSRGLPDRNVMQITAAGCSYGGLKKTSKKCTDFAEIASKWIIDHADNIEVVVYSQRAKSLLNGAPEENLTTLTVASGALENVRKSLEAIQNTGTSVIYWGPRPEFHPALGIALGTVQSIEHLKARYALLDMNAFLELDTALKAEFKDSPVTYISSYDVICAPTCTFLSEDGGPLIVDYGHWTTTGGDEVLRAMRKEHSVLGELLNQQKM</sequence>
<feature type="transmembrane region" description="Helical" evidence="1">
    <location>
        <begin position="310"/>
        <end position="328"/>
    </location>
</feature>
<dbReference type="PANTHER" id="PTHR23028">
    <property type="entry name" value="ACETYLTRANSFERASE"/>
    <property type="match status" value="1"/>
</dbReference>
<feature type="transmembrane region" description="Helical" evidence="1">
    <location>
        <begin position="37"/>
        <end position="54"/>
    </location>
</feature>
<keyword evidence="1" id="KW-1133">Transmembrane helix</keyword>
<feature type="transmembrane region" description="Helical" evidence="1">
    <location>
        <begin position="75"/>
        <end position="96"/>
    </location>
</feature>
<dbReference type="Pfam" id="PF19040">
    <property type="entry name" value="SGNH"/>
    <property type="match status" value="1"/>
</dbReference>
<dbReference type="AlphaFoldDB" id="F7ZF87"/>
<feature type="transmembrane region" description="Helical" evidence="1">
    <location>
        <begin position="12"/>
        <end position="31"/>
    </location>
</feature>
<proteinExistence type="predicted"/>
<feature type="transmembrane region" description="Helical" evidence="1">
    <location>
        <begin position="188"/>
        <end position="210"/>
    </location>
</feature>
<feature type="domain" description="SGNH" evidence="3">
    <location>
        <begin position="406"/>
        <end position="638"/>
    </location>
</feature>
<feature type="transmembrane region" description="Helical" evidence="1">
    <location>
        <begin position="349"/>
        <end position="369"/>
    </location>
</feature>
<dbReference type="EMBL" id="CP002623">
    <property type="protein sequence ID" value="AEI94710.1"/>
    <property type="molecule type" value="Genomic_DNA"/>
</dbReference>
<dbReference type="InterPro" id="IPR050879">
    <property type="entry name" value="Acyltransferase_3"/>
</dbReference>
<dbReference type="STRING" id="391595.RLO149_c027480"/>
<evidence type="ECO:0000313" key="5">
    <source>
        <dbReference type="Proteomes" id="UP000001353"/>
    </source>
</evidence>
<feature type="transmembrane region" description="Helical" evidence="1">
    <location>
        <begin position="243"/>
        <end position="266"/>
    </location>
</feature>
<feature type="transmembrane region" description="Helical" evidence="1">
    <location>
        <begin position="278"/>
        <end position="298"/>
    </location>
</feature>
<keyword evidence="1" id="KW-0472">Membrane</keyword>
<accession>F7ZF87</accession>
<name>F7ZF87_ROSLO</name>
<dbReference type="OrthoDB" id="9796461at2"/>
<dbReference type="KEGG" id="rli:RLO149_c027480"/>
<evidence type="ECO:0000259" key="2">
    <source>
        <dbReference type="Pfam" id="PF01757"/>
    </source>
</evidence>
<dbReference type="Proteomes" id="UP000001353">
    <property type="component" value="Chromosome"/>
</dbReference>
<dbReference type="Pfam" id="PF01757">
    <property type="entry name" value="Acyl_transf_3"/>
    <property type="match status" value="1"/>
</dbReference>
<keyword evidence="5" id="KW-1185">Reference proteome</keyword>
<dbReference type="InterPro" id="IPR043968">
    <property type="entry name" value="SGNH"/>
</dbReference>
<organism evidence="4 5">
    <name type="scientific">Roseobacter litoralis (strain ATCC 49566 / DSM 6996 / JCM 21268 / NBRC 15278 / OCh 149)</name>
    <dbReference type="NCBI Taxonomy" id="391595"/>
    <lineage>
        <taxon>Bacteria</taxon>
        <taxon>Pseudomonadati</taxon>
        <taxon>Pseudomonadota</taxon>
        <taxon>Alphaproteobacteria</taxon>
        <taxon>Rhodobacterales</taxon>
        <taxon>Roseobacteraceae</taxon>
        <taxon>Roseobacter</taxon>
    </lineage>
</organism>
<dbReference type="PANTHER" id="PTHR23028:SF53">
    <property type="entry name" value="ACYL_TRANSF_3 DOMAIN-CONTAINING PROTEIN"/>
    <property type="match status" value="1"/>
</dbReference>
<gene>
    <name evidence="4" type="primary">oatA</name>
    <name evidence="4" type="ordered locus">RLO149_c027480</name>
</gene>
<feature type="domain" description="Acyltransferase 3" evidence="2">
    <location>
        <begin position="5"/>
        <end position="325"/>
    </location>
</feature>
<evidence type="ECO:0000313" key="4">
    <source>
        <dbReference type="EMBL" id="AEI94710.1"/>
    </source>
</evidence>
<feature type="transmembrane region" description="Helical" evidence="1">
    <location>
        <begin position="143"/>
        <end position="176"/>
    </location>
</feature>
<dbReference type="InterPro" id="IPR002656">
    <property type="entry name" value="Acyl_transf_3_dom"/>
</dbReference>
<dbReference type="HOGENOM" id="CLU_005679_10_2_5"/>
<dbReference type="GO" id="GO:0016020">
    <property type="term" value="C:membrane"/>
    <property type="evidence" value="ECO:0007669"/>
    <property type="project" value="TreeGrafter"/>
</dbReference>
<protein>
    <submittedName>
        <fullName evidence="4">O-acetyltransferase OatA</fullName>
    </submittedName>
</protein>
<evidence type="ECO:0000259" key="3">
    <source>
        <dbReference type="Pfam" id="PF19040"/>
    </source>
</evidence>
<feature type="transmembrane region" description="Helical" evidence="1">
    <location>
        <begin position="217"/>
        <end position="237"/>
    </location>
</feature>
<keyword evidence="1" id="KW-0812">Transmembrane</keyword>
<dbReference type="GO" id="GO:0016747">
    <property type="term" value="F:acyltransferase activity, transferring groups other than amino-acyl groups"/>
    <property type="evidence" value="ECO:0007669"/>
    <property type="project" value="InterPro"/>
</dbReference>
<dbReference type="eggNOG" id="COG1835">
    <property type="taxonomic scope" value="Bacteria"/>
</dbReference>